<protein>
    <submittedName>
        <fullName evidence="4">Nucleoside hydrolase</fullName>
    </submittedName>
</protein>
<dbReference type="PANTHER" id="PTHR12304:SF4">
    <property type="entry name" value="URIDINE NUCLEOSIDASE"/>
    <property type="match status" value="1"/>
</dbReference>
<reference evidence="5" key="1">
    <citation type="journal article" date="2019" name="Int. J. Syst. Evol. Microbiol.">
        <title>The Global Catalogue of Microorganisms (GCM) 10K type strain sequencing project: providing services to taxonomists for standard genome sequencing and annotation.</title>
        <authorList>
            <consortium name="The Broad Institute Genomics Platform"/>
            <consortium name="The Broad Institute Genome Sequencing Center for Infectious Disease"/>
            <person name="Wu L."/>
            <person name="Ma J."/>
        </authorList>
    </citation>
    <scope>NUCLEOTIDE SEQUENCE [LARGE SCALE GENOMIC DNA]</scope>
    <source>
        <strain evidence="5">CCUG 49018</strain>
    </source>
</reference>
<comment type="caution">
    <text evidence="4">The sequence shown here is derived from an EMBL/GenBank/DDBJ whole genome shotgun (WGS) entry which is preliminary data.</text>
</comment>
<proteinExistence type="predicted"/>
<keyword evidence="2" id="KW-0326">Glycosidase</keyword>
<feature type="domain" description="Inosine/uridine-preferring nucleoside hydrolase" evidence="3">
    <location>
        <begin position="10"/>
        <end position="84"/>
    </location>
</feature>
<name>A0ABW3VLL2_9PSEU</name>
<evidence type="ECO:0000259" key="3">
    <source>
        <dbReference type="Pfam" id="PF01156"/>
    </source>
</evidence>
<dbReference type="Gene3D" id="3.90.245.10">
    <property type="entry name" value="Ribonucleoside hydrolase-like"/>
    <property type="match status" value="1"/>
</dbReference>
<dbReference type="InterPro" id="IPR036452">
    <property type="entry name" value="Ribo_hydro-like"/>
</dbReference>
<organism evidence="4 5">
    <name type="scientific">Pseudonocardia benzenivorans</name>
    <dbReference type="NCBI Taxonomy" id="228005"/>
    <lineage>
        <taxon>Bacteria</taxon>
        <taxon>Bacillati</taxon>
        <taxon>Actinomycetota</taxon>
        <taxon>Actinomycetes</taxon>
        <taxon>Pseudonocardiales</taxon>
        <taxon>Pseudonocardiaceae</taxon>
        <taxon>Pseudonocardia</taxon>
    </lineage>
</organism>
<dbReference type="Proteomes" id="UP001597182">
    <property type="component" value="Unassembled WGS sequence"/>
</dbReference>
<dbReference type="SUPFAM" id="SSF53590">
    <property type="entry name" value="Nucleoside hydrolase"/>
    <property type="match status" value="1"/>
</dbReference>
<evidence type="ECO:0000256" key="2">
    <source>
        <dbReference type="ARBA" id="ARBA00023295"/>
    </source>
</evidence>
<evidence type="ECO:0000256" key="1">
    <source>
        <dbReference type="ARBA" id="ARBA00022801"/>
    </source>
</evidence>
<keyword evidence="1 4" id="KW-0378">Hydrolase</keyword>
<gene>
    <name evidence="4" type="ORF">ACFQ34_21205</name>
</gene>
<dbReference type="InterPro" id="IPR023186">
    <property type="entry name" value="IUNH"/>
</dbReference>
<dbReference type="InterPro" id="IPR001910">
    <property type="entry name" value="Inosine/uridine_hydrolase_dom"/>
</dbReference>
<evidence type="ECO:0000313" key="4">
    <source>
        <dbReference type="EMBL" id="MFD1235818.1"/>
    </source>
</evidence>
<dbReference type="RefSeq" id="WP_346091736.1">
    <property type="nucleotide sequence ID" value="NZ_BAABKS010000034.1"/>
</dbReference>
<dbReference type="PANTHER" id="PTHR12304">
    <property type="entry name" value="INOSINE-URIDINE PREFERRING NUCLEOSIDE HYDROLASE"/>
    <property type="match status" value="1"/>
</dbReference>
<dbReference type="GO" id="GO:0016787">
    <property type="term" value="F:hydrolase activity"/>
    <property type="evidence" value="ECO:0007669"/>
    <property type="project" value="UniProtKB-KW"/>
</dbReference>
<evidence type="ECO:0000313" key="5">
    <source>
        <dbReference type="Proteomes" id="UP001597182"/>
    </source>
</evidence>
<keyword evidence="5" id="KW-1185">Reference proteome</keyword>
<dbReference type="Pfam" id="PF01156">
    <property type="entry name" value="IU_nuc_hydro"/>
    <property type="match status" value="1"/>
</dbReference>
<accession>A0ABW3VLL2</accession>
<dbReference type="EMBL" id="JBHTMB010000172">
    <property type="protein sequence ID" value="MFD1235818.1"/>
    <property type="molecule type" value="Genomic_DNA"/>
</dbReference>
<sequence length="88" mass="9243">MGAGNDDAVALTTAAMRPYVDMVDEVIDMGGAWKSGNRAPAPEFDICVDAVAADALLGTGIERLTVAPLDATHEVLVTRDDVRRSSRA</sequence>